<feature type="non-terminal residue" evidence="1">
    <location>
        <position position="63"/>
    </location>
</feature>
<proteinExistence type="predicted"/>
<dbReference type="EMBL" id="GL945443">
    <property type="protein sequence ID" value="EGO19517.1"/>
    <property type="molecule type" value="Genomic_DNA"/>
</dbReference>
<gene>
    <name evidence="1" type="ORF">SERLADRAFT_401951</name>
</gene>
<dbReference type="OrthoDB" id="3051727at2759"/>
<dbReference type="AlphaFoldDB" id="F8PB77"/>
<reference evidence="1" key="1">
    <citation type="submission" date="2011-04" db="EMBL/GenBank/DDBJ databases">
        <title>Evolution of plant cell wall degrading machinery underlies the functional diversity of forest fungi.</title>
        <authorList>
            <consortium name="US DOE Joint Genome Institute (JGI-PGF)"/>
            <person name="Eastwood D.C."/>
            <person name="Floudas D."/>
            <person name="Binder M."/>
            <person name="Majcherczyk A."/>
            <person name="Schneider P."/>
            <person name="Aerts A."/>
            <person name="Asiegbu F.O."/>
            <person name="Baker S.E."/>
            <person name="Barry K."/>
            <person name="Bendiksby M."/>
            <person name="Blumentritt M."/>
            <person name="Coutinho P.M."/>
            <person name="Cullen D."/>
            <person name="Cullen D."/>
            <person name="Gathman A."/>
            <person name="Goodell B."/>
            <person name="Henrissat B."/>
            <person name="Ihrmark K."/>
            <person name="Kauserud H."/>
            <person name="Kohler A."/>
            <person name="LaButti K."/>
            <person name="Lapidus A."/>
            <person name="Lavin J.L."/>
            <person name="Lee Y.-H."/>
            <person name="Lindquist E."/>
            <person name="Lilly W."/>
            <person name="Lucas S."/>
            <person name="Morin E."/>
            <person name="Murat C."/>
            <person name="Oguiza J.A."/>
            <person name="Park J."/>
            <person name="Pisabarro A.G."/>
            <person name="Riley R."/>
            <person name="Rosling A."/>
            <person name="Salamov A."/>
            <person name="Schmidt O."/>
            <person name="Schmutz J."/>
            <person name="Skrede I."/>
            <person name="Stenlid J."/>
            <person name="Wiebenga A."/>
            <person name="Xie X."/>
            <person name="Kues U."/>
            <person name="Hibbett D.S."/>
            <person name="Hoffmeister D."/>
            <person name="Hogberg N."/>
            <person name="Martin F."/>
            <person name="Grigoriev I.V."/>
            <person name="Watkinson S.C."/>
        </authorList>
    </citation>
    <scope>NUCLEOTIDE SEQUENCE</scope>
    <source>
        <strain evidence="1">S7.9</strain>
    </source>
</reference>
<dbReference type="KEGG" id="sla:SERLADRAFT_401951"/>
<dbReference type="HOGENOM" id="CLU_2892242_0_0_1"/>
<sequence>MPRPYRGSPPTRQEVFDVAKHTVEVLKKCGLKCCLFGSAACAAYGTSAHILVSFPHIFWFVSS</sequence>
<dbReference type="RefSeq" id="XP_007323650.1">
    <property type="nucleotide sequence ID" value="XM_007323588.1"/>
</dbReference>
<organism>
    <name type="scientific">Serpula lacrymans var. lacrymans (strain S7.9)</name>
    <name type="common">Dry rot fungus</name>
    <dbReference type="NCBI Taxonomy" id="578457"/>
    <lineage>
        <taxon>Eukaryota</taxon>
        <taxon>Fungi</taxon>
        <taxon>Dikarya</taxon>
        <taxon>Basidiomycota</taxon>
        <taxon>Agaricomycotina</taxon>
        <taxon>Agaricomycetes</taxon>
        <taxon>Agaricomycetidae</taxon>
        <taxon>Boletales</taxon>
        <taxon>Coniophorineae</taxon>
        <taxon>Serpulaceae</taxon>
        <taxon>Serpula</taxon>
    </lineage>
</organism>
<accession>F8PB77</accession>
<protein>
    <submittedName>
        <fullName evidence="1">Uncharacterized protein</fullName>
    </submittedName>
</protein>
<dbReference type="Proteomes" id="UP000008064">
    <property type="component" value="Unassembled WGS sequence"/>
</dbReference>
<evidence type="ECO:0000313" key="1">
    <source>
        <dbReference type="EMBL" id="EGO19517.1"/>
    </source>
</evidence>
<dbReference type="GeneID" id="18812129"/>
<name>F8PB77_SERL9</name>